<reference evidence="3" key="1">
    <citation type="submission" date="2023-10" db="EMBL/GenBank/DDBJ databases">
        <authorList>
            <person name="Chen Y."/>
            <person name="Shah S."/>
            <person name="Dougan E. K."/>
            <person name="Thang M."/>
            <person name="Chan C."/>
        </authorList>
    </citation>
    <scope>NUCLEOTIDE SEQUENCE [LARGE SCALE GENOMIC DNA]</scope>
</reference>
<evidence type="ECO:0000256" key="2">
    <source>
        <dbReference type="SAM" id="SignalP"/>
    </source>
</evidence>
<protein>
    <recommendedName>
        <fullName evidence="5">Phospholipase B-like</fullName>
    </recommendedName>
</protein>
<keyword evidence="2" id="KW-0732">Signal</keyword>
<sequence length="155" mass="16782">MAALRAAAAAAALLLLRTAAGLGTRPAGAQEPGGRRPVQRRSELGSGDLVAGADADDEDGFDTWYFEHAGDDTSRLSAGFDTSGPEKTEVDPEEASRVAEAWAHCHQGYLSHGSVPLENGVITYLVTRPSDLKMLEDSLQRLRYFILKHWPYDVK</sequence>
<evidence type="ECO:0008006" key="5">
    <source>
        <dbReference type="Google" id="ProtNLM"/>
    </source>
</evidence>
<accession>A0ABN9UUD1</accession>
<dbReference type="EMBL" id="CAUYUJ010016287">
    <property type="protein sequence ID" value="CAK0863697.1"/>
    <property type="molecule type" value="Genomic_DNA"/>
</dbReference>
<feature type="region of interest" description="Disordered" evidence="1">
    <location>
        <begin position="22"/>
        <end position="56"/>
    </location>
</feature>
<evidence type="ECO:0000256" key="1">
    <source>
        <dbReference type="SAM" id="MobiDB-lite"/>
    </source>
</evidence>
<feature type="signal peptide" evidence="2">
    <location>
        <begin position="1"/>
        <end position="21"/>
    </location>
</feature>
<proteinExistence type="predicted"/>
<feature type="chain" id="PRO_5046848559" description="Phospholipase B-like" evidence="2">
    <location>
        <begin position="22"/>
        <end position="155"/>
    </location>
</feature>
<keyword evidence="4" id="KW-1185">Reference proteome</keyword>
<gene>
    <name evidence="3" type="ORF">PCOR1329_LOCUS51783</name>
</gene>
<name>A0ABN9UUD1_9DINO</name>
<dbReference type="Proteomes" id="UP001189429">
    <property type="component" value="Unassembled WGS sequence"/>
</dbReference>
<evidence type="ECO:0000313" key="4">
    <source>
        <dbReference type="Proteomes" id="UP001189429"/>
    </source>
</evidence>
<comment type="caution">
    <text evidence="3">The sequence shown here is derived from an EMBL/GenBank/DDBJ whole genome shotgun (WGS) entry which is preliminary data.</text>
</comment>
<evidence type="ECO:0000313" key="3">
    <source>
        <dbReference type="EMBL" id="CAK0863697.1"/>
    </source>
</evidence>
<feature type="non-terminal residue" evidence="3">
    <location>
        <position position="155"/>
    </location>
</feature>
<organism evidence="3 4">
    <name type="scientific">Prorocentrum cordatum</name>
    <dbReference type="NCBI Taxonomy" id="2364126"/>
    <lineage>
        <taxon>Eukaryota</taxon>
        <taxon>Sar</taxon>
        <taxon>Alveolata</taxon>
        <taxon>Dinophyceae</taxon>
        <taxon>Prorocentrales</taxon>
        <taxon>Prorocentraceae</taxon>
        <taxon>Prorocentrum</taxon>
    </lineage>
</organism>